<feature type="compositionally biased region" description="Basic and acidic residues" evidence="1">
    <location>
        <begin position="109"/>
        <end position="130"/>
    </location>
</feature>
<evidence type="ECO:0000313" key="2">
    <source>
        <dbReference type="EMBL" id="QDZ25298.1"/>
    </source>
</evidence>
<dbReference type="Proteomes" id="UP000316726">
    <property type="component" value="Chromosome 16"/>
</dbReference>
<organism evidence="2 3">
    <name type="scientific">Chloropicon primus</name>
    <dbReference type="NCBI Taxonomy" id="1764295"/>
    <lineage>
        <taxon>Eukaryota</taxon>
        <taxon>Viridiplantae</taxon>
        <taxon>Chlorophyta</taxon>
        <taxon>Chloropicophyceae</taxon>
        <taxon>Chloropicales</taxon>
        <taxon>Chloropicaceae</taxon>
        <taxon>Chloropicon</taxon>
    </lineage>
</organism>
<name>A0A5B8MWU4_9CHLO</name>
<feature type="region of interest" description="Disordered" evidence="1">
    <location>
        <begin position="147"/>
        <end position="324"/>
    </location>
</feature>
<evidence type="ECO:0000256" key="1">
    <source>
        <dbReference type="SAM" id="MobiDB-lite"/>
    </source>
</evidence>
<feature type="region of interest" description="Disordered" evidence="1">
    <location>
        <begin position="93"/>
        <end position="130"/>
    </location>
</feature>
<keyword evidence="3" id="KW-1185">Reference proteome</keyword>
<evidence type="ECO:0000313" key="3">
    <source>
        <dbReference type="Proteomes" id="UP000316726"/>
    </source>
</evidence>
<feature type="compositionally biased region" description="Polar residues" evidence="1">
    <location>
        <begin position="241"/>
        <end position="283"/>
    </location>
</feature>
<sequence length="324" mass="36841">MLCCLGDSAIIVCSVCEKSADKTQNQLSIEEAKMWYVKRGDPIYCRKCLIEEKLRLKQELETLKAINNMKNKKKESKLQPSLRPIKDGKAWKKSQSFLSAHKPSQKAMELTKRAEKRSQSKQEIKEKRKETFQYNLRKEMEVRRKLARFEKGEQEQSQKVQRKIRRASQDAGKTPSGPSEATIRSRRRRSSIVDFFKNLRKGRRSSSISMPRDSPGLGNIFADGRSGSLDEKEEEQDLVTPVSTANNSPRGSFNSDGRNSFNDGRNSFNDGRNSFNDGRNSFNKRVADGTSDSDSLTDTPSGLNNISEDPTIEDMLTTQQSNRL</sequence>
<accession>A0A5B8MWU4</accession>
<feature type="compositionally biased region" description="Basic and acidic residues" evidence="1">
    <location>
        <begin position="147"/>
        <end position="156"/>
    </location>
</feature>
<reference evidence="2 3" key="1">
    <citation type="submission" date="2018-07" db="EMBL/GenBank/DDBJ databases">
        <title>The complete nuclear genome of the prasinophyte Chloropicon primus (CCMP1205).</title>
        <authorList>
            <person name="Pombert J.-F."/>
            <person name="Otis C."/>
            <person name="Turmel M."/>
            <person name="Lemieux C."/>
        </authorList>
    </citation>
    <scope>NUCLEOTIDE SEQUENCE [LARGE SCALE GENOMIC DNA]</scope>
    <source>
        <strain evidence="2 3">CCMP1205</strain>
    </source>
</reference>
<proteinExistence type="predicted"/>
<dbReference type="EMBL" id="CP031049">
    <property type="protein sequence ID" value="QDZ25298.1"/>
    <property type="molecule type" value="Genomic_DNA"/>
</dbReference>
<protein>
    <submittedName>
        <fullName evidence="2">Uncharacterized protein</fullName>
    </submittedName>
</protein>
<dbReference type="AlphaFoldDB" id="A0A5B8MWU4"/>
<gene>
    <name evidence="2" type="ORF">A3770_16p78160</name>
</gene>
<feature type="compositionally biased region" description="Low complexity" evidence="1">
    <location>
        <begin position="288"/>
        <end position="303"/>
    </location>
</feature>